<comment type="caution">
    <text evidence="2">The sequence shown here is derived from an EMBL/GenBank/DDBJ whole genome shotgun (WGS) entry which is preliminary data.</text>
</comment>
<feature type="transmembrane region" description="Helical" evidence="1">
    <location>
        <begin position="68"/>
        <end position="89"/>
    </location>
</feature>
<name>A0A4R2HXP8_9GAMM</name>
<evidence type="ECO:0008006" key="4">
    <source>
        <dbReference type="Google" id="ProtNLM"/>
    </source>
</evidence>
<evidence type="ECO:0000256" key="1">
    <source>
        <dbReference type="SAM" id="Phobius"/>
    </source>
</evidence>
<dbReference type="RefSeq" id="WP_132000079.1">
    <property type="nucleotide sequence ID" value="NZ_JACGXM010000017.1"/>
</dbReference>
<proteinExistence type="predicted"/>
<dbReference type="EMBL" id="SLWQ01000013">
    <property type="protein sequence ID" value="TCO36304.1"/>
    <property type="molecule type" value="Genomic_DNA"/>
</dbReference>
<feature type="transmembrane region" description="Helical" evidence="1">
    <location>
        <begin position="12"/>
        <end position="39"/>
    </location>
</feature>
<feature type="transmembrane region" description="Helical" evidence="1">
    <location>
        <begin position="101"/>
        <end position="122"/>
    </location>
</feature>
<keyword evidence="3" id="KW-1185">Reference proteome</keyword>
<evidence type="ECO:0000313" key="3">
    <source>
        <dbReference type="Proteomes" id="UP000294862"/>
    </source>
</evidence>
<organism evidence="2 3">
    <name type="scientific">Dokdonella fugitiva</name>
    <dbReference type="NCBI Taxonomy" id="328517"/>
    <lineage>
        <taxon>Bacteria</taxon>
        <taxon>Pseudomonadati</taxon>
        <taxon>Pseudomonadota</taxon>
        <taxon>Gammaproteobacteria</taxon>
        <taxon>Lysobacterales</taxon>
        <taxon>Rhodanobacteraceae</taxon>
        <taxon>Dokdonella</taxon>
    </lineage>
</organism>
<gene>
    <name evidence="2" type="ORF">EV148_11348</name>
</gene>
<keyword evidence="1" id="KW-0472">Membrane</keyword>
<accession>A0A4R2HXP8</accession>
<protein>
    <recommendedName>
        <fullName evidence="4">DUF1440 domain-containing protein</fullName>
    </recommendedName>
</protein>
<keyword evidence="1" id="KW-0812">Transmembrane</keyword>
<dbReference type="AlphaFoldDB" id="A0A4R2HXP8"/>
<sequence>MSAIPATLQRPVDWLQVFFGGLLVALGDAAFATTVWFSWDAGGLTKVFQSIAVGVLGRASYDGGVPTALLGAALHLFMATVFVLIYTLVARRVPGLLRGIAIKGPLYGIVLYIGMNFVVMPLSRVGRSPSFTHLDWIALSVVAHMVFGTICVLFARRALRWSA</sequence>
<evidence type="ECO:0000313" key="2">
    <source>
        <dbReference type="EMBL" id="TCO36304.1"/>
    </source>
</evidence>
<dbReference type="Proteomes" id="UP000294862">
    <property type="component" value="Unassembled WGS sequence"/>
</dbReference>
<keyword evidence="1" id="KW-1133">Transmembrane helix</keyword>
<dbReference type="OrthoDB" id="118190at2"/>
<feature type="transmembrane region" description="Helical" evidence="1">
    <location>
        <begin position="134"/>
        <end position="155"/>
    </location>
</feature>
<reference evidence="2 3" key="1">
    <citation type="journal article" date="2015" name="Stand. Genomic Sci.">
        <title>Genomic Encyclopedia of Bacterial and Archaeal Type Strains, Phase III: the genomes of soil and plant-associated and newly described type strains.</title>
        <authorList>
            <person name="Whitman W.B."/>
            <person name="Woyke T."/>
            <person name="Klenk H.P."/>
            <person name="Zhou Y."/>
            <person name="Lilburn T.G."/>
            <person name="Beck B.J."/>
            <person name="De Vos P."/>
            <person name="Vandamme P."/>
            <person name="Eisen J.A."/>
            <person name="Garrity G."/>
            <person name="Hugenholtz P."/>
            <person name="Kyrpides N.C."/>
        </authorList>
    </citation>
    <scope>NUCLEOTIDE SEQUENCE [LARGE SCALE GENOMIC DNA]</scope>
    <source>
        <strain evidence="2 3">A3</strain>
    </source>
</reference>